<protein>
    <submittedName>
        <fullName evidence="1">Uncharacterized protein</fullName>
    </submittedName>
</protein>
<keyword evidence="2" id="KW-1185">Reference proteome</keyword>
<reference evidence="2" key="1">
    <citation type="journal article" date="2018" name="Nat. Microbiol.">
        <title>Leveraging single-cell genomics to expand the fungal tree of life.</title>
        <authorList>
            <person name="Ahrendt S.R."/>
            <person name="Quandt C.A."/>
            <person name="Ciobanu D."/>
            <person name="Clum A."/>
            <person name="Salamov A."/>
            <person name="Andreopoulos B."/>
            <person name="Cheng J.F."/>
            <person name="Woyke T."/>
            <person name="Pelin A."/>
            <person name="Henrissat B."/>
            <person name="Reynolds N.K."/>
            <person name="Benny G.L."/>
            <person name="Smith M.E."/>
            <person name="James T.Y."/>
            <person name="Grigoriev I.V."/>
        </authorList>
    </citation>
    <scope>NUCLEOTIDE SEQUENCE [LARGE SCALE GENOMIC DNA]</scope>
    <source>
        <strain evidence="2">Baker2002</strain>
    </source>
</reference>
<gene>
    <name evidence="1" type="ORF">METBISCDRAFT_24222</name>
</gene>
<accession>A0A4P9Z9I4</accession>
<proteinExistence type="predicted"/>
<dbReference type="AlphaFoldDB" id="A0A4P9Z9I4"/>
<sequence>MSYYVPTLPCLDCLTIVMTIAATTSVPVFIPSTKLKIQLPSSFYLSQQDFVTWCTRFREQAALEREMSGTSPEVPLSEESFQFCLGYKYGKRLGRKSLHAIYLSRSLTTRLFENASKTFVKDLQGIVAVAENIEAERDFQEKVYQFLVKAQAVYFLISL</sequence>
<evidence type="ECO:0000313" key="1">
    <source>
        <dbReference type="EMBL" id="RKP29434.1"/>
    </source>
</evidence>
<name>A0A4P9Z9I4_9ASCO</name>
<dbReference type="EMBL" id="ML004487">
    <property type="protein sequence ID" value="RKP29434.1"/>
    <property type="molecule type" value="Genomic_DNA"/>
</dbReference>
<organism evidence="1 2">
    <name type="scientific">Metschnikowia bicuspidata</name>
    <dbReference type="NCBI Taxonomy" id="27322"/>
    <lineage>
        <taxon>Eukaryota</taxon>
        <taxon>Fungi</taxon>
        <taxon>Dikarya</taxon>
        <taxon>Ascomycota</taxon>
        <taxon>Saccharomycotina</taxon>
        <taxon>Pichiomycetes</taxon>
        <taxon>Metschnikowiaceae</taxon>
        <taxon>Metschnikowia</taxon>
    </lineage>
</organism>
<dbReference type="Proteomes" id="UP000268321">
    <property type="component" value="Unassembled WGS sequence"/>
</dbReference>
<evidence type="ECO:0000313" key="2">
    <source>
        <dbReference type="Proteomes" id="UP000268321"/>
    </source>
</evidence>